<evidence type="ECO:0000313" key="2">
    <source>
        <dbReference type="EMBL" id="CAD7223335.1"/>
    </source>
</evidence>
<feature type="region of interest" description="Disordered" evidence="1">
    <location>
        <begin position="230"/>
        <end position="257"/>
    </location>
</feature>
<feature type="region of interest" description="Disordered" evidence="1">
    <location>
        <begin position="649"/>
        <end position="672"/>
    </location>
</feature>
<reference evidence="2" key="1">
    <citation type="submission" date="2020-11" db="EMBL/GenBank/DDBJ databases">
        <authorList>
            <person name="Tran Van P."/>
        </authorList>
    </citation>
    <scope>NUCLEOTIDE SEQUENCE</scope>
</reference>
<gene>
    <name evidence="2" type="ORF">CTOB1V02_LOCUS1325</name>
</gene>
<feature type="compositionally biased region" description="Low complexity" evidence="1">
    <location>
        <begin position="237"/>
        <end position="249"/>
    </location>
</feature>
<feature type="region of interest" description="Disordered" evidence="1">
    <location>
        <begin position="737"/>
        <end position="757"/>
    </location>
</feature>
<name>A0A7R8W414_9CRUS</name>
<feature type="region of interest" description="Disordered" evidence="1">
    <location>
        <begin position="180"/>
        <end position="200"/>
    </location>
</feature>
<feature type="region of interest" description="Disordered" evidence="1">
    <location>
        <begin position="122"/>
        <end position="141"/>
    </location>
</feature>
<dbReference type="OrthoDB" id="43580at2759"/>
<feature type="compositionally biased region" description="Basic and acidic residues" evidence="1">
    <location>
        <begin position="652"/>
        <end position="664"/>
    </location>
</feature>
<protein>
    <submittedName>
        <fullName evidence="2">Uncharacterized protein</fullName>
    </submittedName>
</protein>
<evidence type="ECO:0000256" key="1">
    <source>
        <dbReference type="SAM" id="MobiDB-lite"/>
    </source>
</evidence>
<dbReference type="AlphaFoldDB" id="A0A7R8W414"/>
<sequence length="757" mass="81771">MSATAVGDVGVGDVGDVPDVHCEPSLTGNGCALMPSGSKLQRVSVLLSSCRSRMALPVGDGTRLDCEVRASGVVVRARDLAQHGNVQDAFVIAVESQAKERLERLSALKKIKPVDMTALSHQLSAKQQEHSGGGGSVDGSSSFQHQAEINGFIEANPVYNISVPDLQSSQTSLNKLVANAAPDKKPSPLSPKPSPRRGVGVVNGEVEVHSEPPSSGPLVVANVVNRPPSLAVGTSAPSTTITSSGPHSSSKTHKPSKEVLLKNQHLTGLAEIEMRTAPMNGTLGIQAGDSGRYSSGRSSIAGSDIISSTVEFDERHHREMAVDVPEGFMARTKTPPRYPPPSRAGDSGAKHRRRGGAANGSVSSTTGIPPHPLPHPKNSPRRPSQEERIRKYEISEVIFDRFCLSNNVMNSRWCIPPKEMSNNRCIPPKEMSNNRCIPPKEMSNNRCIPPKEMSSNNRCRQGLGVNSCSQSAAAAVASECDGPFDCRERCTPPVSLPPPLLSPLDSCQKLKKSPEDVVVAPFSVGSCEWEWAPSENPVELEWRWPKAEAIIMSQRTDFKFSKAVRCSSMLLIPIVPPCPPPDHPTRSSALSLAEAAIGGSILSTARVVYRPKYETSYCEEAMRRREAKAKREQEEEWLRNSLRSSNKLRALAKQEQRRSREGDVGHAMNSADNPAYEEDHVHAASERTASNGYDGVIVHSIAPGVEEDVREQSSWLPHSSHDGTLSVGMECGEPHEAQEAVSMSEVEETTLDDVVNF</sequence>
<accession>A0A7R8W414</accession>
<feature type="region of interest" description="Disordered" evidence="1">
    <location>
        <begin position="321"/>
        <end position="387"/>
    </location>
</feature>
<dbReference type="EMBL" id="OB660184">
    <property type="protein sequence ID" value="CAD7223335.1"/>
    <property type="molecule type" value="Genomic_DNA"/>
</dbReference>
<proteinExistence type="predicted"/>
<organism evidence="2">
    <name type="scientific">Cyprideis torosa</name>
    <dbReference type="NCBI Taxonomy" id="163714"/>
    <lineage>
        <taxon>Eukaryota</taxon>
        <taxon>Metazoa</taxon>
        <taxon>Ecdysozoa</taxon>
        <taxon>Arthropoda</taxon>
        <taxon>Crustacea</taxon>
        <taxon>Oligostraca</taxon>
        <taxon>Ostracoda</taxon>
        <taxon>Podocopa</taxon>
        <taxon>Podocopida</taxon>
        <taxon>Cytherocopina</taxon>
        <taxon>Cytheroidea</taxon>
        <taxon>Cytherideidae</taxon>
        <taxon>Cyprideis</taxon>
    </lineage>
</organism>